<dbReference type="SUPFAM" id="SSF103473">
    <property type="entry name" value="MFS general substrate transporter"/>
    <property type="match status" value="1"/>
</dbReference>
<name>A0ABR4QLT1_9CEST</name>
<keyword evidence="2 5" id="KW-0812">Transmembrane</keyword>
<dbReference type="PANTHER" id="PTHR24064">
    <property type="entry name" value="SOLUTE CARRIER FAMILY 22 MEMBER"/>
    <property type="match status" value="1"/>
</dbReference>
<reference evidence="7 8" key="1">
    <citation type="journal article" date="2022" name="Front. Cell. Infect. Microbiol.">
        <title>The Genomes of Two Strains of Taenia crassiceps the Animal Model for the Study of Human Cysticercosis.</title>
        <authorList>
            <person name="Bobes R.J."/>
            <person name="Estrada K."/>
            <person name="Rios-Valencia D.G."/>
            <person name="Calderon-Gallegos A."/>
            <person name="de la Torre P."/>
            <person name="Carrero J.C."/>
            <person name="Sanchez-Flores A."/>
            <person name="Laclette J.P."/>
        </authorList>
    </citation>
    <scope>NUCLEOTIDE SEQUENCE [LARGE SCALE GENOMIC DNA]</scope>
    <source>
        <strain evidence="7">WFUcys</strain>
    </source>
</reference>
<feature type="transmembrane region" description="Helical" evidence="5">
    <location>
        <begin position="568"/>
        <end position="592"/>
    </location>
</feature>
<feature type="transmembrane region" description="Helical" evidence="5">
    <location>
        <begin position="417"/>
        <end position="442"/>
    </location>
</feature>
<dbReference type="InterPro" id="IPR036259">
    <property type="entry name" value="MFS_trans_sf"/>
</dbReference>
<dbReference type="PROSITE" id="PS50850">
    <property type="entry name" value="MFS"/>
    <property type="match status" value="1"/>
</dbReference>
<comment type="caution">
    <text evidence="7">The sequence shown here is derived from an EMBL/GenBank/DDBJ whole genome shotgun (WGS) entry which is preliminary data.</text>
</comment>
<evidence type="ECO:0000256" key="5">
    <source>
        <dbReference type="SAM" id="Phobius"/>
    </source>
</evidence>
<feature type="transmembrane region" description="Helical" evidence="5">
    <location>
        <begin position="448"/>
        <end position="471"/>
    </location>
</feature>
<evidence type="ECO:0000313" key="8">
    <source>
        <dbReference type="Proteomes" id="UP001651158"/>
    </source>
</evidence>
<feature type="transmembrane region" description="Helical" evidence="5">
    <location>
        <begin position="192"/>
        <end position="212"/>
    </location>
</feature>
<evidence type="ECO:0000256" key="2">
    <source>
        <dbReference type="ARBA" id="ARBA00022692"/>
    </source>
</evidence>
<protein>
    <submittedName>
        <fullName evidence="7">Solute carrier family 22 member 6</fullName>
    </submittedName>
</protein>
<dbReference type="Pfam" id="PF00083">
    <property type="entry name" value="Sugar_tr"/>
    <property type="match status" value="1"/>
</dbReference>
<dbReference type="Gene3D" id="1.20.1250.20">
    <property type="entry name" value="MFS general substrate transporter like domains"/>
    <property type="match status" value="1"/>
</dbReference>
<dbReference type="Proteomes" id="UP001651158">
    <property type="component" value="Unassembled WGS sequence"/>
</dbReference>
<dbReference type="InterPro" id="IPR005828">
    <property type="entry name" value="MFS_sugar_transport-like"/>
</dbReference>
<feature type="transmembrane region" description="Helical" evidence="5">
    <location>
        <begin position="310"/>
        <end position="329"/>
    </location>
</feature>
<keyword evidence="4 5" id="KW-0472">Membrane</keyword>
<keyword evidence="8" id="KW-1185">Reference proteome</keyword>
<evidence type="ECO:0000259" key="6">
    <source>
        <dbReference type="PROSITE" id="PS50850"/>
    </source>
</evidence>
<keyword evidence="3 5" id="KW-1133">Transmembrane helix</keyword>
<feature type="domain" description="Major facilitator superfamily (MFS) profile" evidence="6">
    <location>
        <begin position="150"/>
        <end position="597"/>
    </location>
</feature>
<organism evidence="7 8">
    <name type="scientific">Taenia crassiceps</name>
    <dbReference type="NCBI Taxonomy" id="6207"/>
    <lineage>
        <taxon>Eukaryota</taxon>
        <taxon>Metazoa</taxon>
        <taxon>Spiralia</taxon>
        <taxon>Lophotrochozoa</taxon>
        <taxon>Platyhelminthes</taxon>
        <taxon>Cestoda</taxon>
        <taxon>Eucestoda</taxon>
        <taxon>Cyclophyllidea</taxon>
        <taxon>Taeniidae</taxon>
        <taxon>Taenia</taxon>
    </lineage>
</organism>
<feature type="transmembrane region" description="Helical" evidence="5">
    <location>
        <begin position="508"/>
        <end position="532"/>
    </location>
</feature>
<feature type="transmembrane region" description="Helical" evidence="5">
    <location>
        <begin position="224"/>
        <end position="243"/>
    </location>
</feature>
<gene>
    <name evidence="7" type="ORF">TcWFU_007094</name>
</gene>
<evidence type="ECO:0000256" key="4">
    <source>
        <dbReference type="ARBA" id="ARBA00023136"/>
    </source>
</evidence>
<feature type="transmembrane region" description="Helical" evidence="5">
    <location>
        <begin position="483"/>
        <end position="502"/>
    </location>
</feature>
<dbReference type="InterPro" id="IPR020846">
    <property type="entry name" value="MFS_dom"/>
</dbReference>
<feature type="transmembrane region" description="Helical" evidence="5">
    <location>
        <begin position="249"/>
        <end position="269"/>
    </location>
</feature>
<sequence length="616" mass="68392">MSHLGSPNSETFVDSPTRTFSSNPDLHTVDSILEDIVKPFGIWQFVVLMLSVWSDVPAAIFPIFGNTVPSKFHCRMEPNIQKMLLVDKTNVTSTSPDLYKSKRPLESSDNQYGVSFDTVAAAIGPWGNQTATPGCHRYKRNYARVQQLQELFWVAKSASVEACPQGYVYEVDKYQYPSSIVIEWDLVCDREWLVPLSTSMYMLGMVPGFWLGGVAADSIGRRKTALIFWALQVIVGVTCSFASTFISYAVLRFFLGLTSVARANALLVLSVEMTTAKYRFIVSSSTCIVQSSISRALATLAAYFIPYWRWLHLAIISPLALGVLQFWILPESPRWLLSKKRWNEAANVLYKGYLINTGDYCFCRGKKNGDFTLEDFCKYLSLIVEEEEANEMSQETPRNHCYRFFGRLRQPYRTFPLVKISLIATFLFGAQAACLFGMLLYARIVRGYVYLVALVNNLTGIPGAVLSAVLYSKIRRRKLPLMVTYICAAFCLALGGIYAVVTASPDDIVLTVCSNLGLVLSTAISNMVLTYIPELFPSCIRSQGLGNAAGLGRFGAALGTFINSLDTSVLHGIPLLVYAGLLLLACLALVFLPDTTGENLDNSIVREERKISVNNS</sequence>
<evidence type="ECO:0000256" key="1">
    <source>
        <dbReference type="ARBA" id="ARBA00004141"/>
    </source>
</evidence>
<dbReference type="EMBL" id="JAKROA010000002">
    <property type="protein sequence ID" value="KAL5110607.1"/>
    <property type="molecule type" value="Genomic_DNA"/>
</dbReference>
<evidence type="ECO:0000256" key="3">
    <source>
        <dbReference type="ARBA" id="ARBA00022989"/>
    </source>
</evidence>
<proteinExistence type="predicted"/>
<comment type="subcellular location">
    <subcellularLocation>
        <location evidence="1">Membrane</location>
        <topology evidence="1">Multi-pass membrane protein</topology>
    </subcellularLocation>
</comment>
<accession>A0ABR4QLT1</accession>
<evidence type="ECO:0000313" key="7">
    <source>
        <dbReference type="EMBL" id="KAL5110607.1"/>
    </source>
</evidence>